<keyword evidence="4" id="KW-1185">Reference proteome</keyword>
<gene>
    <name evidence="3" type="ORF">NEZAVI_LOCUS13069</name>
</gene>
<dbReference type="Pfam" id="PF23352">
    <property type="entry name" value="IFT52_central"/>
    <property type="match status" value="1"/>
</dbReference>
<dbReference type="GO" id="GO:0060271">
    <property type="term" value="P:cilium assembly"/>
    <property type="evidence" value="ECO:0007669"/>
    <property type="project" value="TreeGrafter"/>
</dbReference>
<dbReference type="InterPro" id="IPR055458">
    <property type="entry name" value="IFT52_GIFT"/>
</dbReference>
<sequence length="471" mass="52762">MHMAHTYNRRLRPGYMFTQCCPGEIKSIKMAPVEFQATDNENDGRSTIVFDQSKNEMFKLNDNWKTVQRKLRNQWKIQINKDDITSDTFQDAAVFVLPSPRDKFTETEFNEIKKFLDSGGSLLVTLGEGGEKKFETNINYLLEEYGIMINNDSVVRTHYYKYFHPKECLVPNGVLNRGIAKFLGKDVKNFSQCISFVYPYGATLNTAKPAIPILSNGTISFPLNRPVCAITIHNSASKSNPGGKMAVIGSGHIFSDRYLEKEDNLQVLNLLLTYLTTDSLELNPIDIEDPEISENRGGGGDTKSLSEKIRGCLMETAEELPFDYTVIFDSSSLYSVSLSSVHKVLEAYNQLGVKHEPLRLVPPSFDAPLPPLQIAVYPPRFADVGMPQLELFDLQEEFYSETARLCQAANKALLYRSKGSTPVAKEAEIEDVEYFVSECALIVGLGAGTAHSMLNKIAIQLAQFKKNLTVK</sequence>
<evidence type="ECO:0000259" key="2">
    <source>
        <dbReference type="Pfam" id="PF23355"/>
    </source>
</evidence>
<protein>
    <recommendedName>
        <fullName evidence="5">Intraflagellar transport 52</fullName>
    </recommendedName>
</protein>
<organism evidence="3 4">
    <name type="scientific">Nezara viridula</name>
    <name type="common">Southern green stink bug</name>
    <name type="synonym">Cimex viridulus</name>
    <dbReference type="NCBI Taxonomy" id="85310"/>
    <lineage>
        <taxon>Eukaryota</taxon>
        <taxon>Metazoa</taxon>
        <taxon>Ecdysozoa</taxon>
        <taxon>Arthropoda</taxon>
        <taxon>Hexapoda</taxon>
        <taxon>Insecta</taxon>
        <taxon>Pterygota</taxon>
        <taxon>Neoptera</taxon>
        <taxon>Paraneoptera</taxon>
        <taxon>Hemiptera</taxon>
        <taxon>Heteroptera</taxon>
        <taxon>Panheteroptera</taxon>
        <taxon>Pentatomomorpha</taxon>
        <taxon>Pentatomoidea</taxon>
        <taxon>Pentatomidae</taxon>
        <taxon>Pentatominae</taxon>
        <taxon>Nezara</taxon>
    </lineage>
</organism>
<dbReference type="OrthoDB" id="10259368at2759"/>
<dbReference type="Gene3D" id="6.10.250.2800">
    <property type="match status" value="1"/>
</dbReference>
<accession>A0A9P0MRP3</accession>
<dbReference type="PANTHER" id="PTHR12969:SF7">
    <property type="entry name" value="INTRAFLAGELLAR TRANSPORT PROTEIN 52 HOMOLOG"/>
    <property type="match status" value="1"/>
</dbReference>
<dbReference type="Pfam" id="PF23355">
    <property type="entry name" value="IFT52_GIFT"/>
    <property type="match status" value="1"/>
</dbReference>
<dbReference type="AlphaFoldDB" id="A0A9P0MRP3"/>
<dbReference type="PANTHER" id="PTHR12969">
    <property type="entry name" value="NGD5/OSM-6/IFT52"/>
    <property type="match status" value="1"/>
</dbReference>
<dbReference type="GO" id="GO:0030992">
    <property type="term" value="C:intraciliary transport particle B"/>
    <property type="evidence" value="ECO:0007669"/>
    <property type="project" value="TreeGrafter"/>
</dbReference>
<dbReference type="CDD" id="cd23683">
    <property type="entry name" value="IFT52_CTD"/>
    <property type="match status" value="1"/>
</dbReference>
<dbReference type="InterPro" id="IPR055460">
    <property type="entry name" value="IFT52_central"/>
</dbReference>
<reference evidence="3" key="1">
    <citation type="submission" date="2022-01" db="EMBL/GenBank/DDBJ databases">
        <authorList>
            <person name="King R."/>
        </authorList>
    </citation>
    <scope>NUCLEOTIDE SEQUENCE</scope>
</reference>
<dbReference type="InterPro" id="IPR039975">
    <property type="entry name" value="IFT52"/>
</dbReference>
<feature type="domain" description="IFT52 central" evidence="1">
    <location>
        <begin position="305"/>
        <end position="387"/>
    </location>
</feature>
<proteinExistence type="predicted"/>
<evidence type="ECO:0000313" key="3">
    <source>
        <dbReference type="EMBL" id="CAH1404708.1"/>
    </source>
</evidence>
<dbReference type="GO" id="GO:0005814">
    <property type="term" value="C:centriole"/>
    <property type="evidence" value="ECO:0007669"/>
    <property type="project" value="TreeGrafter"/>
</dbReference>
<evidence type="ECO:0000313" key="4">
    <source>
        <dbReference type="Proteomes" id="UP001152798"/>
    </source>
</evidence>
<evidence type="ECO:0000259" key="1">
    <source>
        <dbReference type="Pfam" id="PF23352"/>
    </source>
</evidence>
<dbReference type="Proteomes" id="UP001152798">
    <property type="component" value="Chromosome 6"/>
</dbReference>
<name>A0A9P0MRP3_NEZVI</name>
<feature type="domain" description="IFT52 GIFT" evidence="2">
    <location>
        <begin position="47"/>
        <end position="288"/>
    </location>
</feature>
<dbReference type="GO" id="GO:0042073">
    <property type="term" value="P:intraciliary transport"/>
    <property type="evidence" value="ECO:0007669"/>
    <property type="project" value="TreeGrafter"/>
</dbReference>
<evidence type="ECO:0008006" key="5">
    <source>
        <dbReference type="Google" id="ProtNLM"/>
    </source>
</evidence>
<dbReference type="GO" id="GO:0005929">
    <property type="term" value="C:cilium"/>
    <property type="evidence" value="ECO:0007669"/>
    <property type="project" value="TreeGrafter"/>
</dbReference>
<dbReference type="EMBL" id="OV725082">
    <property type="protein sequence ID" value="CAH1404708.1"/>
    <property type="molecule type" value="Genomic_DNA"/>
</dbReference>